<evidence type="ECO:0000259" key="3">
    <source>
        <dbReference type="PROSITE" id="PS50887"/>
    </source>
</evidence>
<dbReference type="PROSITE" id="PS50887">
    <property type="entry name" value="GGDEF"/>
    <property type="match status" value="1"/>
</dbReference>
<dbReference type="InterPro" id="IPR000160">
    <property type="entry name" value="GGDEF_dom"/>
</dbReference>
<accession>A0AAU7FBB3</accession>
<comment type="catalytic activity">
    <reaction evidence="2">
        <text>2 GTP = 3',3'-c-di-GMP + 2 diphosphate</text>
        <dbReference type="Rhea" id="RHEA:24898"/>
        <dbReference type="ChEBI" id="CHEBI:33019"/>
        <dbReference type="ChEBI" id="CHEBI:37565"/>
        <dbReference type="ChEBI" id="CHEBI:58805"/>
        <dbReference type="EC" id="2.7.7.65"/>
    </reaction>
</comment>
<dbReference type="RefSeq" id="WP_348945648.1">
    <property type="nucleotide sequence ID" value="NZ_CP157355.1"/>
</dbReference>
<gene>
    <name evidence="4" type="ORF">ABHF33_03380</name>
</gene>
<dbReference type="InterPro" id="IPR029787">
    <property type="entry name" value="Nucleotide_cyclase"/>
</dbReference>
<dbReference type="GO" id="GO:1902201">
    <property type="term" value="P:negative regulation of bacterial-type flagellum-dependent cell motility"/>
    <property type="evidence" value="ECO:0007669"/>
    <property type="project" value="TreeGrafter"/>
</dbReference>
<keyword evidence="4" id="KW-0808">Transferase</keyword>
<dbReference type="AlphaFoldDB" id="A0AAU7FBB3"/>
<evidence type="ECO:0000313" key="4">
    <source>
        <dbReference type="EMBL" id="XBM01347.1"/>
    </source>
</evidence>
<dbReference type="PANTHER" id="PTHR45138:SF9">
    <property type="entry name" value="DIGUANYLATE CYCLASE DGCM-RELATED"/>
    <property type="match status" value="1"/>
</dbReference>
<keyword evidence="4" id="KW-0548">Nucleotidyltransferase</keyword>
<dbReference type="GO" id="GO:0052621">
    <property type="term" value="F:diguanylate cyclase activity"/>
    <property type="evidence" value="ECO:0007669"/>
    <property type="project" value="UniProtKB-EC"/>
</dbReference>
<evidence type="ECO:0000256" key="1">
    <source>
        <dbReference type="ARBA" id="ARBA00012528"/>
    </source>
</evidence>
<proteinExistence type="predicted"/>
<evidence type="ECO:0000256" key="2">
    <source>
        <dbReference type="ARBA" id="ARBA00034247"/>
    </source>
</evidence>
<dbReference type="Pfam" id="PF00990">
    <property type="entry name" value="GGDEF"/>
    <property type="match status" value="1"/>
</dbReference>
<dbReference type="EMBL" id="CP157355">
    <property type="protein sequence ID" value="XBM01347.1"/>
    <property type="molecule type" value="Genomic_DNA"/>
</dbReference>
<organism evidence="4">
    <name type="scientific">Chitinibacter mangrovi</name>
    <dbReference type="NCBI Taxonomy" id="3153927"/>
    <lineage>
        <taxon>Bacteria</taxon>
        <taxon>Pseudomonadati</taxon>
        <taxon>Pseudomonadota</taxon>
        <taxon>Betaproteobacteria</taxon>
        <taxon>Neisseriales</taxon>
        <taxon>Chitinibacteraceae</taxon>
        <taxon>Chitinibacter</taxon>
    </lineage>
</organism>
<dbReference type="InterPro" id="IPR050469">
    <property type="entry name" value="Diguanylate_Cyclase"/>
</dbReference>
<dbReference type="Gene3D" id="3.30.450.20">
    <property type="entry name" value="PAS domain"/>
    <property type="match status" value="1"/>
</dbReference>
<protein>
    <recommendedName>
        <fullName evidence="1">diguanylate cyclase</fullName>
        <ecNumber evidence="1">2.7.7.65</ecNumber>
    </recommendedName>
</protein>
<dbReference type="KEGG" id="cmav:ABHF33_03380"/>
<name>A0AAU7FBB3_9NEIS</name>
<dbReference type="GO" id="GO:0005886">
    <property type="term" value="C:plasma membrane"/>
    <property type="evidence" value="ECO:0007669"/>
    <property type="project" value="TreeGrafter"/>
</dbReference>
<dbReference type="GO" id="GO:0043709">
    <property type="term" value="P:cell adhesion involved in single-species biofilm formation"/>
    <property type="evidence" value="ECO:0007669"/>
    <property type="project" value="TreeGrafter"/>
</dbReference>
<dbReference type="SUPFAM" id="SSF55073">
    <property type="entry name" value="Nucleotide cyclase"/>
    <property type="match status" value="1"/>
</dbReference>
<dbReference type="CDD" id="cd01949">
    <property type="entry name" value="GGDEF"/>
    <property type="match status" value="1"/>
</dbReference>
<dbReference type="PANTHER" id="PTHR45138">
    <property type="entry name" value="REGULATORY COMPONENTS OF SENSORY TRANSDUCTION SYSTEM"/>
    <property type="match status" value="1"/>
</dbReference>
<sequence length="299" mass="32969">MLDLVQIQSILKALPDPVFVLTRSGRYAAIFGGIDTRYYHDGSHLVGQSMSDVLSDEKTAWFLQMIAQALTQRALLVVEYALSARDVKGLSSEGPVTEIWFEGRVQALDFQVDGEDAVIWVASNISQRHDLEVQLRQQSQTDPLTGLANRRHMTAVLQDYLEVFLRYGSPLSVLIFDVDHFKTINDSFGHDAGDKVLVEIAAVCRRELRNTDVSLRFGGDEFVILMSHTPPDVALTLAERLRGQIETSLQGLLAGRSVTISGGLSALDPADTSTNDVLKRADAALYQAKRLGRNRIASA</sequence>
<dbReference type="InterPro" id="IPR043128">
    <property type="entry name" value="Rev_trsase/Diguanyl_cyclase"/>
</dbReference>
<feature type="domain" description="GGDEF" evidence="3">
    <location>
        <begin position="169"/>
        <end position="299"/>
    </location>
</feature>
<dbReference type="EC" id="2.7.7.65" evidence="1"/>
<dbReference type="SMART" id="SM00267">
    <property type="entry name" value="GGDEF"/>
    <property type="match status" value="1"/>
</dbReference>
<dbReference type="FunFam" id="3.30.70.270:FF:000001">
    <property type="entry name" value="Diguanylate cyclase domain protein"/>
    <property type="match status" value="1"/>
</dbReference>
<reference evidence="4" key="1">
    <citation type="submission" date="2024-05" db="EMBL/GenBank/DDBJ databases">
        <authorList>
            <person name="Yang L."/>
            <person name="Pan L."/>
        </authorList>
    </citation>
    <scope>NUCLEOTIDE SEQUENCE</scope>
    <source>
        <strain evidence="4">FCG-7</strain>
    </source>
</reference>
<dbReference type="Gene3D" id="3.30.70.270">
    <property type="match status" value="1"/>
</dbReference>
<dbReference type="NCBIfam" id="TIGR00254">
    <property type="entry name" value="GGDEF"/>
    <property type="match status" value="1"/>
</dbReference>